<dbReference type="InterPro" id="IPR028098">
    <property type="entry name" value="Glyco_trans_4-like_N"/>
</dbReference>
<accession>A0ABT2J2B1</accession>
<dbReference type="SUPFAM" id="SSF53756">
    <property type="entry name" value="UDP-Glycosyltransferase/glycogen phosphorylase"/>
    <property type="match status" value="1"/>
</dbReference>
<dbReference type="Gene3D" id="3.40.50.2000">
    <property type="entry name" value="Glycogen Phosphorylase B"/>
    <property type="match status" value="2"/>
</dbReference>
<keyword evidence="6" id="KW-1185">Reference proteome</keyword>
<evidence type="ECO:0000313" key="6">
    <source>
        <dbReference type="Proteomes" id="UP001156441"/>
    </source>
</evidence>
<organism evidence="5 6">
    <name type="scientific">Actinophytocola gossypii</name>
    <dbReference type="NCBI Taxonomy" id="2812003"/>
    <lineage>
        <taxon>Bacteria</taxon>
        <taxon>Bacillati</taxon>
        <taxon>Actinomycetota</taxon>
        <taxon>Actinomycetes</taxon>
        <taxon>Pseudonocardiales</taxon>
        <taxon>Pseudonocardiaceae</taxon>
    </lineage>
</organism>
<feature type="domain" description="Glycosyltransferase subfamily 4-like N-terminal" evidence="4">
    <location>
        <begin position="8"/>
        <end position="154"/>
    </location>
</feature>
<evidence type="ECO:0000256" key="1">
    <source>
        <dbReference type="ARBA" id="ARBA00022676"/>
    </source>
</evidence>
<proteinExistence type="predicted"/>
<comment type="caution">
    <text evidence="5">The sequence shown here is derived from an EMBL/GenBank/DDBJ whole genome shotgun (WGS) entry which is preliminary data.</text>
</comment>
<dbReference type="Pfam" id="PF13439">
    <property type="entry name" value="Glyco_transf_4"/>
    <property type="match status" value="1"/>
</dbReference>
<protein>
    <submittedName>
        <fullName evidence="5">Glycosyltransferase</fullName>
    </submittedName>
</protein>
<dbReference type="PANTHER" id="PTHR12526">
    <property type="entry name" value="GLYCOSYLTRANSFERASE"/>
    <property type="match status" value="1"/>
</dbReference>
<dbReference type="EMBL" id="JAFFZE010000004">
    <property type="protein sequence ID" value="MCT2581992.1"/>
    <property type="molecule type" value="Genomic_DNA"/>
</dbReference>
<sequence>MISELGSGGAETLVAGMALAGDSVGWRTAVAGGGGHRADALRAAGVPVYDVPVPRRRATGVLRAARAARAAVRRFRPDVVLAHNVSASVVARLAVAGRRVPVVTVFHGVAEADHAGAARILRRTSRAVVAVADAAADRLRAAGLPDPVVVPNAVFSWTPRAGRAAVRAALGLDEDVPVALCVARLEPQKRHDVLLAAWALLDDAVLLLAGDGSRRAALKARCAELGLGERVRFLGNREDVPDLLAAADLTVLTSDWEGMPIAVLESMAAGRPVVASDVDGVREALAGGGGLLVPPGEPVATADALRALLFDPAAREAAASAGLASVHTGHDPARLMKTYDELLRTVTRGGRR</sequence>
<gene>
    <name evidence="5" type="ORF">JT362_02505</name>
</gene>
<dbReference type="InterPro" id="IPR001296">
    <property type="entry name" value="Glyco_trans_1"/>
</dbReference>
<evidence type="ECO:0000259" key="4">
    <source>
        <dbReference type="Pfam" id="PF13439"/>
    </source>
</evidence>
<reference evidence="5 6" key="1">
    <citation type="submission" date="2021-02" db="EMBL/GenBank/DDBJ databases">
        <title>Actinophytocola xerophila sp. nov., isolated from soil of cotton cropping field.</title>
        <authorList>
            <person name="Huang R."/>
            <person name="Chen X."/>
            <person name="Ge X."/>
            <person name="Liu W."/>
        </authorList>
    </citation>
    <scope>NUCLEOTIDE SEQUENCE [LARGE SCALE GENOMIC DNA]</scope>
    <source>
        <strain evidence="5 6">S1-96</strain>
    </source>
</reference>
<evidence type="ECO:0000259" key="3">
    <source>
        <dbReference type="Pfam" id="PF00534"/>
    </source>
</evidence>
<name>A0ABT2J2B1_9PSEU</name>
<evidence type="ECO:0000313" key="5">
    <source>
        <dbReference type="EMBL" id="MCT2581992.1"/>
    </source>
</evidence>
<dbReference type="Proteomes" id="UP001156441">
    <property type="component" value="Unassembled WGS sequence"/>
</dbReference>
<dbReference type="Pfam" id="PF00534">
    <property type="entry name" value="Glycos_transf_1"/>
    <property type="match status" value="1"/>
</dbReference>
<evidence type="ECO:0000256" key="2">
    <source>
        <dbReference type="ARBA" id="ARBA00022679"/>
    </source>
</evidence>
<keyword evidence="2" id="KW-0808">Transferase</keyword>
<keyword evidence="1" id="KW-0328">Glycosyltransferase</keyword>
<dbReference type="RefSeq" id="WP_260189347.1">
    <property type="nucleotide sequence ID" value="NZ_JAFFZE010000004.1"/>
</dbReference>
<feature type="domain" description="Glycosyl transferase family 1" evidence="3">
    <location>
        <begin position="166"/>
        <end position="321"/>
    </location>
</feature>